<evidence type="ECO:0000313" key="2">
    <source>
        <dbReference type="EMBL" id="MEQ2440283.1"/>
    </source>
</evidence>
<dbReference type="Proteomes" id="UP001489509">
    <property type="component" value="Unassembled WGS sequence"/>
</dbReference>
<dbReference type="EMBL" id="JBBMFD010000006">
    <property type="protein sequence ID" value="MEQ2440283.1"/>
    <property type="molecule type" value="Genomic_DNA"/>
</dbReference>
<gene>
    <name evidence="2" type="ORF">WMO26_05515</name>
</gene>
<feature type="transmembrane region" description="Helical" evidence="1">
    <location>
        <begin position="62"/>
        <end position="83"/>
    </location>
</feature>
<protein>
    <recommendedName>
        <fullName evidence="4">DUF5658 domain-containing protein</fullName>
    </recommendedName>
</protein>
<organism evidence="2 3">
    <name type="scientific">Solibaculum intestinale</name>
    <dbReference type="NCBI Taxonomy" id="3133165"/>
    <lineage>
        <taxon>Bacteria</taxon>
        <taxon>Bacillati</taxon>
        <taxon>Bacillota</taxon>
        <taxon>Clostridia</taxon>
        <taxon>Eubacteriales</taxon>
        <taxon>Oscillospiraceae</taxon>
        <taxon>Solibaculum</taxon>
    </lineage>
</organism>
<keyword evidence="3" id="KW-1185">Reference proteome</keyword>
<comment type="caution">
    <text evidence="2">The sequence shown here is derived from an EMBL/GenBank/DDBJ whole genome shotgun (WGS) entry which is preliminary data.</text>
</comment>
<evidence type="ECO:0008006" key="4">
    <source>
        <dbReference type="Google" id="ProtNLM"/>
    </source>
</evidence>
<reference evidence="2 3" key="1">
    <citation type="submission" date="2024-03" db="EMBL/GenBank/DDBJ databases">
        <title>Human intestinal bacterial collection.</title>
        <authorList>
            <person name="Pauvert C."/>
            <person name="Hitch T.C.A."/>
            <person name="Clavel T."/>
        </authorList>
    </citation>
    <scope>NUCLEOTIDE SEQUENCE [LARGE SCALE GENOMIC DNA]</scope>
    <source>
        <strain evidence="2 3">CLA-JM-H44</strain>
    </source>
</reference>
<keyword evidence="1" id="KW-1133">Transmembrane helix</keyword>
<keyword evidence="1" id="KW-0472">Membrane</keyword>
<feature type="transmembrane region" description="Helical" evidence="1">
    <location>
        <begin position="145"/>
        <end position="163"/>
    </location>
</feature>
<name>A0ABV1DZ05_9FIRM</name>
<accession>A0ABV1DZ05</accession>
<evidence type="ECO:0000256" key="1">
    <source>
        <dbReference type="SAM" id="Phobius"/>
    </source>
</evidence>
<keyword evidence="1" id="KW-0812">Transmembrane</keyword>
<sequence length="164" mass="18852">MKQETRFYNILFPVWLLLIYPVGWIFVIIGNFLIDTIVFQVGGKFLKVKRLDLVYKKTIWKAFLLGLAADLAGSGLLLLAVLGPDGWWMNTIGGPVSQNPFQSFPAFLLVLLVVALCGILIYWFNRKLTFRKVDLPARSKHILSLYMAIFTAPYLFFLPTEWLY</sequence>
<evidence type="ECO:0000313" key="3">
    <source>
        <dbReference type="Proteomes" id="UP001489509"/>
    </source>
</evidence>
<feature type="transmembrane region" description="Helical" evidence="1">
    <location>
        <begin position="12"/>
        <end position="41"/>
    </location>
</feature>
<proteinExistence type="predicted"/>
<feature type="transmembrane region" description="Helical" evidence="1">
    <location>
        <begin position="103"/>
        <end position="124"/>
    </location>
</feature>
<dbReference type="RefSeq" id="WP_349218744.1">
    <property type="nucleotide sequence ID" value="NZ_JBBMFD010000006.1"/>
</dbReference>